<accession>A0A378R9G3</accession>
<gene>
    <name evidence="1" type="ORF">NCTC10293_02310</name>
</gene>
<dbReference type="Proteomes" id="UP000255279">
    <property type="component" value="Unassembled WGS sequence"/>
</dbReference>
<protein>
    <submittedName>
        <fullName evidence="1">Uncharacterized protein</fullName>
    </submittedName>
</protein>
<name>A0A378R9G3_9GAMM</name>
<organism evidence="1 2">
    <name type="scientific">Moraxella caviae</name>
    <dbReference type="NCBI Taxonomy" id="34060"/>
    <lineage>
        <taxon>Bacteria</taxon>
        <taxon>Pseudomonadati</taxon>
        <taxon>Pseudomonadota</taxon>
        <taxon>Gammaproteobacteria</taxon>
        <taxon>Moraxellales</taxon>
        <taxon>Moraxellaceae</taxon>
        <taxon>Moraxella</taxon>
    </lineage>
</organism>
<proteinExistence type="predicted"/>
<evidence type="ECO:0000313" key="1">
    <source>
        <dbReference type="EMBL" id="STZ14713.1"/>
    </source>
</evidence>
<dbReference type="EMBL" id="UGQE01000004">
    <property type="protein sequence ID" value="STZ14713.1"/>
    <property type="molecule type" value="Genomic_DNA"/>
</dbReference>
<evidence type="ECO:0000313" key="2">
    <source>
        <dbReference type="Proteomes" id="UP000255279"/>
    </source>
</evidence>
<reference evidence="1 2" key="1">
    <citation type="submission" date="2018-06" db="EMBL/GenBank/DDBJ databases">
        <authorList>
            <consortium name="Pathogen Informatics"/>
            <person name="Doyle S."/>
        </authorList>
    </citation>
    <scope>NUCLEOTIDE SEQUENCE [LARGE SCALE GENOMIC DNA]</scope>
    <source>
        <strain evidence="1 2">NCTC10293</strain>
    </source>
</reference>
<sequence>MYCESPKSVKLCYNTPIYHNDKSKDIYDRQQHYPRWYRSRTQAVVP</sequence>
<dbReference type="AlphaFoldDB" id="A0A378R9G3"/>